<protein>
    <recommendedName>
        <fullName evidence="3">Amine oxidase</fullName>
    </recommendedName>
</protein>
<dbReference type="Gene3D" id="3.50.50.60">
    <property type="entry name" value="FAD/NAD(P)-binding domain"/>
    <property type="match status" value="1"/>
</dbReference>
<sequence length="509" mass="55888">MNLRLGLGLFIVSCHLVVKMRSTVLATVALSGFVLTLADGKGKGKGKGNDRIRTIYKDVAIIGGGASGSYSAVRLREDYNVSVVVIEKNSNLGGHVNTFIDPVTGRGFDCGVQNWIEIGGARAFFERFGVEMQPNVRSTAETVSIDFTNGEKLTNYSPPSAADRTAALQRYLEVAESFLPVLEPGWWTFPLPQDIPADLLLPFRDFVAKYNLTAAVPMFHATTGFGIHDMMGHLTVWFMRSFNVNLVRVLLGIETSIVPVSRKNQDLYDRILTSLGADALTSTTVISTEERSSRKGVALIVRNSATGVKTRIVAKRLLYTAIPSEANTSPLDLDREERSTLGEFNYSASYVGVVSHPSLPLNKSLVNIPASAQPANWPEAIPDYPYNTRFENYADSSYFRLIAVGDQTFTAAQAKKVIEDSFDKLVEGGVVNQTSPAQRLTFHMFEPHGLVSAYVTKEKLEGGFIQRLNGLQGRRGTWYTGASWGVHLSTSLWIFTDTVLERLVGDLRG</sequence>
<dbReference type="Proteomes" id="UP001322138">
    <property type="component" value="Unassembled WGS sequence"/>
</dbReference>
<organism evidence="1 2">
    <name type="scientific">Podospora bellae-mahoneyi</name>
    <dbReference type="NCBI Taxonomy" id="2093777"/>
    <lineage>
        <taxon>Eukaryota</taxon>
        <taxon>Fungi</taxon>
        <taxon>Dikarya</taxon>
        <taxon>Ascomycota</taxon>
        <taxon>Pezizomycotina</taxon>
        <taxon>Sordariomycetes</taxon>
        <taxon>Sordariomycetidae</taxon>
        <taxon>Sordariales</taxon>
        <taxon>Podosporaceae</taxon>
        <taxon>Podospora</taxon>
    </lineage>
</organism>
<keyword evidence="2" id="KW-1185">Reference proteome</keyword>
<dbReference type="GeneID" id="87898304"/>
<dbReference type="RefSeq" id="XP_062732729.1">
    <property type="nucleotide sequence ID" value="XM_062878822.1"/>
</dbReference>
<gene>
    <name evidence="1" type="ORF">QC761_405410</name>
</gene>
<dbReference type="SUPFAM" id="SSF51905">
    <property type="entry name" value="FAD/NAD(P)-binding domain"/>
    <property type="match status" value="1"/>
</dbReference>
<dbReference type="Gene3D" id="3.30.70.1990">
    <property type="match status" value="1"/>
</dbReference>
<dbReference type="InterPro" id="IPR050464">
    <property type="entry name" value="Zeta_carotene_desat/Oxidored"/>
</dbReference>
<dbReference type="PANTHER" id="PTHR42923:SF26">
    <property type="entry name" value="FMN REDUCTASE LOT6, PUTATIVE (AFU_ORTHOLOGUE AFUA_7G06600)-RELATED"/>
    <property type="match status" value="1"/>
</dbReference>
<reference evidence="1 2" key="1">
    <citation type="journal article" date="2023" name="bioRxiv">
        <title>High-quality genome assemblies of four members of thePodospora anserinaspecies complex.</title>
        <authorList>
            <person name="Ament-Velasquez S.L."/>
            <person name="Vogan A.A."/>
            <person name="Wallerman O."/>
            <person name="Hartmann F."/>
            <person name="Gautier V."/>
            <person name="Silar P."/>
            <person name="Giraud T."/>
            <person name="Johannesson H."/>
        </authorList>
    </citation>
    <scope>NUCLEOTIDE SEQUENCE [LARGE SCALE GENOMIC DNA]</scope>
    <source>
        <strain evidence="1 2">CBS 112042</strain>
    </source>
</reference>
<evidence type="ECO:0000313" key="2">
    <source>
        <dbReference type="Proteomes" id="UP001322138"/>
    </source>
</evidence>
<dbReference type="PANTHER" id="PTHR42923">
    <property type="entry name" value="PROTOPORPHYRINOGEN OXIDASE"/>
    <property type="match status" value="1"/>
</dbReference>
<name>A0ABR0FJY5_9PEZI</name>
<comment type="caution">
    <text evidence="1">The sequence shown here is derived from an EMBL/GenBank/DDBJ whole genome shotgun (WGS) entry which is preliminary data.</text>
</comment>
<proteinExistence type="predicted"/>
<accession>A0ABR0FJY5</accession>
<evidence type="ECO:0008006" key="3">
    <source>
        <dbReference type="Google" id="ProtNLM"/>
    </source>
</evidence>
<evidence type="ECO:0000313" key="1">
    <source>
        <dbReference type="EMBL" id="KAK4643753.1"/>
    </source>
</evidence>
<dbReference type="InterPro" id="IPR036188">
    <property type="entry name" value="FAD/NAD-bd_sf"/>
</dbReference>
<dbReference type="EMBL" id="JAFFGZ010000006">
    <property type="protein sequence ID" value="KAK4643753.1"/>
    <property type="molecule type" value="Genomic_DNA"/>
</dbReference>
<dbReference type="Pfam" id="PF13450">
    <property type="entry name" value="NAD_binding_8"/>
    <property type="match status" value="1"/>
</dbReference>
<dbReference type="Gene3D" id="1.10.405.20">
    <property type="match status" value="1"/>
</dbReference>